<protein>
    <recommendedName>
        <fullName evidence="4">CST complex subunit CTC1</fullName>
    </recommendedName>
</protein>
<evidence type="ECO:0000256" key="8">
    <source>
        <dbReference type="ARBA" id="ARBA00023242"/>
    </source>
</evidence>
<dbReference type="EnsemblMetazoa" id="XM_030977387">
    <property type="protein sequence ID" value="XP_030833247"/>
    <property type="gene ID" value="LOC105440617"/>
</dbReference>
<evidence type="ECO:0000256" key="9">
    <source>
        <dbReference type="SAM" id="MobiDB-lite"/>
    </source>
</evidence>
<dbReference type="Proteomes" id="UP000007110">
    <property type="component" value="Unassembled WGS sequence"/>
</dbReference>
<dbReference type="InterPro" id="IPR042617">
    <property type="entry name" value="CTC1-like"/>
</dbReference>
<feature type="region of interest" description="Disordered" evidence="9">
    <location>
        <begin position="661"/>
        <end position="683"/>
    </location>
</feature>
<dbReference type="GO" id="GO:0010833">
    <property type="term" value="P:telomere maintenance via telomere lengthening"/>
    <property type="evidence" value="ECO:0000318"/>
    <property type="project" value="GO_Central"/>
</dbReference>
<keyword evidence="5" id="KW-0158">Chromosome</keyword>
<feature type="compositionally biased region" description="Basic and acidic residues" evidence="9">
    <location>
        <begin position="434"/>
        <end position="451"/>
    </location>
</feature>
<feature type="region of interest" description="Disordered" evidence="9">
    <location>
        <begin position="548"/>
        <end position="577"/>
    </location>
</feature>
<dbReference type="GO" id="GO:0045740">
    <property type="term" value="P:positive regulation of DNA replication"/>
    <property type="evidence" value="ECO:0000318"/>
    <property type="project" value="GO_Central"/>
</dbReference>
<dbReference type="KEGG" id="spu:105440617"/>
<comment type="similarity">
    <text evidence="3">Belongs to the CTC1 family.</text>
</comment>
<name>A0A7M7N9H6_STRPU</name>
<feature type="compositionally biased region" description="Basic and acidic residues" evidence="9">
    <location>
        <begin position="701"/>
        <end position="711"/>
    </location>
</feature>
<dbReference type="GO" id="GO:0003697">
    <property type="term" value="F:single-stranded DNA binding"/>
    <property type="evidence" value="ECO:0000318"/>
    <property type="project" value="GO_Central"/>
</dbReference>
<proteinExistence type="inferred from homology"/>
<feature type="compositionally biased region" description="Basic and acidic residues" evidence="9">
    <location>
        <begin position="553"/>
        <end position="577"/>
    </location>
</feature>
<evidence type="ECO:0000256" key="2">
    <source>
        <dbReference type="ARBA" id="ARBA00004574"/>
    </source>
</evidence>
<dbReference type="GeneID" id="105440617"/>
<evidence type="ECO:0000313" key="10">
    <source>
        <dbReference type="EnsemblMetazoa" id="XP_030833247"/>
    </source>
</evidence>
<dbReference type="InterPro" id="IPR029156">
    <property type="entry name" value="CTC1"/>
</dbReference>
<sequence length="998" mass="112033">MDVRGVCVIAKSPLLRIHGNALFLTEIQTGSSPGSKQFILARGDEATSFYGGIHVGSFYDLNNVTPTTITKGTDRPRKILLLSAFSKITACNKDDITMETNIPTCQGIITKCIDQTLGIYELSSNNRLYLTYQYDGKSHLPSIPLGSEVTIHNAHRIHASDRESELIRDCENIVCCMRSSVKIEGKLKQQQPTKEKSSNVQRVLLPLCGKLFPSLTVLVWLQHQAIPTLLQKLVPDILKLKEMLPVLVQLLTTKMTSNDLPIIKERKRNPYEDFLSHDTACFFSQPMNDIPKTVPCTFPKAIELADCFESPPTDGSSHITSLNQSGWTCSVLRSCDMPTHMALVAKLCCKGTDGRLFLSDSTGSIPCTLAKILPLKERTKSCNESNRGDKTEKTDKEPRSSTSSCFPQPCLNHLLRIDDFVVIRESRTSSNSHNRNEDRSESEMDIEGGVKDSSRSKVNVYVMFSPRKAVCLNRGTERAASPGCIRPRRRKRRSSKSEGSPLESIISEKFLLRSRRQFLHREQRDESRAGSATPSFYSDILILDSNHPKRAKKDAVPRPGEGDRDGEMDVDGRVGKKQERIDDGRAALLCFHGDAVRWYNFLREGQMYRMDCKNEDMETHVVPSVMKLSKKRMTQPIYIITAFSQLQALQDSAPQNLLQAMNRTSSSESGQPNKGKQRHHHILSSISGMITRKTVTESSMEEAHTSKEEATGQRSSIQLETDDITAQTTVSVSVPTHIHDDTLGLLPGTTLSIRNCLKKVDPGIAVTYDIGPLTSIQVDSFCTKSFKEIATSPDTYHSSHQTRILPTMRQRSFLYHMIQDTTRDSTTFNWIYAHITLITKLVLRWICNHCGRNDCKCPNTRRQGGKIITQILLAVDDGTGECLIWSNQPNVLSAALGLTPREWTMLEDCCSGPNKELVYHKWAKGRKEEYDWEAATGSGPRQSRLALAVSKLCHHYCIQHSLWFKTRRFRESTKDVSPESEKSAWPAGLVLCCEEVSR</sequence>
<dbReference type="AlphaFoldDB" id="A0A7M7N9H6"/>
<feature type="region of interest" description="Disordered" evidence="9">
    <location>
        <begin position="695"/>
        <end position="718"/>
    </location>
</feature>
<dbReference type="InParanoid" id="A0A7M7N9H6"/>
<evidence type="ECO:0000256" key="4">
    <source>
        <dbReference type="ARBA" id="ARBA00016175"/>
    </source>
</evidence>
<feature type="compositionally biased region" description="Polar residues" evidence="9">
    <location>
        <begin position="661"/>
        <end position="674"/>
    </location>
</feature>
<evidence type="ECO:0000256" key="7">
    <source>
        <dbReference type="ARBA" id="ARBA00023125"/>
    </source>
</evidence>
<feature type="region of interest" description="Disordered" evidence="9">
    <location>
        <begin position="381"/>
        <end position="405"/>
    </location>
</feature>
<feature type="region of interest" description="Disordered" evidence="9">
    <location>
        <begin position="427"/>
        <end position="451"/>
    </location>
</feature>
<evidence type="ECO:0000256" key="6">
    <source>
        <dbReference type="ARBA" id="ARBA00022895"/>
    </source>
</evidence>
<keyword evidence="7" id="KW-0238">DNA-binding</keyword>
<dbReference type="GO" id="GO:1990879">
    <property type="term" value="C:CST complex"/>
    <property type="evidence" value="ECO:0000318"/>
    <property type="project" value="GO_Central"/>
</dbReference>
<reference evidence="10" key="2">
    <citation type="submission" date="2021-01" db="UniProtKB">
        <authorList>
            <consortium name="EnsemblMetazoa"/>
        </authorList>
    </citation>
    <scope>IDENTIFICATION</scope>
</reference>
<evidence type="ECO:0000313" key="11">
    <source>
        <dbReference type="Proteomes" id="UP000007110"/>
    </source>
</evidence>
<keyword evidence="11" id="KW-1185">Reference proteome</keyword>
<organism evidence="10 11">
    <name type="scientific">Strongylocentrotus purpuratus</name>
    <name type="common">Purple sea urchin</name>
    <dbReference type="NCBI Taxonomy" id="7668"/>
    <lineage>
        <taxon>Eukaryota</taxon>
        <taxon>Metazoa</taxon>
        <taxon>Echinodermata</taxon>
        <taxon>Eleutherozoa</taxon>
        <taxon>Echinozoa</taxon>
        <taxon>Echinoidea</taxon>
        <taxon>Euechinoidea</taxon>
        <taxon>Echinacea</taxon>
        <taxon>Camarodonta</taxon>
        <taxon>Echinidea</taxon>
        <taxon>Strongylocentrotidae</taxon>
        <taxon>Strongylocentrotus</taxon>
    </lineage>
</organism>
<feature type="compositionally biased region" description="Basic and acidic residues" evidence="9">
    <location>
        <begin position="381"/>
        <end position="399"/>
    </location>
</feature>
<dbReference type="RefSeq" id="XP_030833247.1">
    <property type="nucleotide sequence ID" value="XM_030977387.1"/>
</dbReference>
<comment type="subcellular location">
    <subcellularLocation>
        <location evidence="2">Chromosome</location>
        <location evidence="2">Telomere</location>
    </subcellularLocation>
    <subcellularLocation>
        <location evidence="1">Nucleus</location>
    </subcellularLocation>
</comment>
<dbReference type="Pfam" id="PF15489">
    <property type="entry name" value="CTC1"/>
    <property type="match status" value="1"/>
</dbReference>
<dbReference type="PANTHER" id="PTHR14865">
    <property type="entry name" value="CST COMPLEX SUBUNIT CTC1"/>
    <property type="match status" value="1"/>
</dbReference>
<keyword evidence="8" id="KW-0539">Nucleus</keyword>
<accession>A0A7M7N9H6</accession>
<dbReference type="PANTHER" id="PTHR14865:SF2">
    <property type="entry name" value="CST COMPLEX SUBUNIT CTC1"/>
    <property type="match status" value="1"/>
</dbReference>
<evidence type="ECO:0000256" key="3">
    <source>
        <dbReference type="ARBA" id="ARBA00006332"/>
    </source>
</evidence>
<feature type="region of interest" description="Disordered" evidence="9">
    <location>
        <begin position="477"/>
        <end position="502"/>
    </location>
</feature>
<dbReference type="GO" id="GO:0042162">
    <property type="term" value="F:telomeric DNA binding"/>
    <property type="evidence" value="ECO:0000318"/>
    <property type="project" value="GO_Central"/>
</dbReference>
<reference evidence="11" key="1">
    <citation type="submission" date="2015-02" db="EMBL/GenBank/DDBJ databases">
        <title>Genome sequencing for Strongylocentrotus purpuratus.</title>
        <authorList>
            <person name="Murali S."/>
            <person name="Liu Y."/>
            <person name="Vee V."/>
            <person name="English A."/>
            <person name="Wang M."/>
            <person name="Skinner E."/>
            <person name="Han Y."/>
            <person name="Muzny D.M."/>
            <person name="Worley K.C."/>
            <person name="Gibbs R.A."/>
        </authorList>
    </citation>
    <scope>NUCLEOTIDE SEQUENCE</scope>
</reference>
<evidence type="ECO:0000256" key="5">
    <source>
        <dbReference type="ARBA" id="ARBA00022454"/>
    </source>
</evidence>
<keyword evidence="6" id="KW-0779">Telomere</keyword>
<evidence type="ECO:0000256" key="1">
    <source>
        <dbReference type="ARBA" id="ARBA00004123"/>
    </source>
</evidence>